<organism evidence="1">
    <name type="scientific">Orpheovirus IHUMI-LCC2</name>
    <dbReference type="NCBI Taxonomy" id="2023057"/>
    <lineage>
        <taxon>Viruses</taxon>
        <taxon>Varidnaviria</taxon>
        <taxon>Bamfordvirae</taxon>
        <taxon>Nucleocytoviricota</taxon>
        <taxon>Megaviricetes</taxon>
        <taxon>Pimascovirales</taxon>
        <taxon>Ocovirineae</taxon>
        <taxon>Orpheoviridae</taxon>
        <taxon>Alphaorpheovirus</taxon>
        <taxon>Alphaorpheovirus massiliense</taxon>
    </lineage>
</organism>
<accession>A0A2I2L3J4</accession>
<dbReference type="GeneID" id="35381967"/>
<keyword evidence="2" id="KW-1185">Reference proteome</keyword>
<evidence type="ECO:0000313" key="1">
    <source>
        <dbReference type="EMBL" id="SNW62108.1"/>
    </source>
</evidence>
<sequence>LRLYILNKLNFNLFIEIYDDDKMSYIKLLPLDIVKNEIIPKLSQRSILNLIIAYPSYKKDIKLSDYKYENIVSTELIRLDAVLQINEIIIYSGIYQDGIIDDILIRCCEYNNILMFKDYIGIHKEHRWMEWIPYIIANDSIELLDEFIKYMMLRPSREDDSKKIAISLSRINWCEHEEILCRFYDNIQYCDNLFDIICRYGNMKILSYVYTMWKDYIKKDIKYQGTPMKSMCIMFCNNGKRTRDYTEYISFIKFLMHNADKVELDGIDFEEAMCLILYYTINDNIISEFRGIVKELQNVGREIHWQRLLTWTSGETYDNIIVNFKFLYEEGLRNGYVFKSERRGDILDEPYQYDIRSNLLSFVESISTPGDGQIENMESILDELNL</sequence>
<protein>
    <submittedName>
        <fullName evidence="1">Uncharacterized protein</fullName>
    </submittedName>
</protein>
<evidence type="ECO:0000313" key="2">
    <source>
        <dbReference type="Proteomes" id="UP000236316"/>
    </source>
</evidence>
<name>A0A2I2L3J4_9VIRU</name>
<proteinExistence type="predicted"/>
<feature type="non-terminal residue" evidence="1">
    <location>
        <position position="1"/>
    </location>
</feature>
<reference evidence="1" key="1">
    <citation type="submission" date="2017-08" db="EMBL/GenBank/DDBJ databases">
        <authorList>
            <consortium name="Urmite Genomes"/>
        </authorList>
    </citation>
    <scope>NUCLEOTIDE SEQUENCE [LARGE SCALE GENOMIC DNA]</scope>
    <source>
        <strain evidence="1">IHUMI-LCC2</strain>
    </source>
</reference>
<dbReference type="RefSeq" id="YP_009448410.1">
    <property type="nucleotide sequence ID" value="NC_036594.1"/>
</dbReference>
<dbReference type="EMBL" id="LT906555">
    <property type="protein sequence ID" value="SNW62108.1"/>
    <property type="molecule type" value="Genomic_DNA"/>
</dbReference>
<gene>
    <name evidence="1" type="ORF">ORPV_204</name>
</gene>
<dbReference type="Proteomes" id="UP000236316">
    <property type="component" value="Segment"/>
</dbReference>
<dbReference type="KEGG" id="vg:35381967"/>